<evidence type="ECO:0000313" key="1">
    <source>
        <dbReference type="EMBL" id="UXH39499.1"/>
    </source>
</evidence>
<dbReference type="SUPFAM" id="SSF52833">
    <property type="entry name" value="Thioredoxin-like"/>
    <property type="match status" value="1"/>
</dbReference>
<accession>A0ABY6AIK9</accession>
<dbReference type="RefSeq" id="WP_261744229.1">
    <property type="nucleotide sequence ID" value="NZ_CP104557.1"/>
</dbReference>
<dbReference type="EMBL" id="CP104557">
    <property type="protein sequence ID" value="UXH39499.1"/>
    <property type="molecule type" value="Genomic_DNA"/>
</dbReference>
<dbReference type="Gene3D" id="3.40.30.10">
    <property type="entry name" value="Glutaredoxin"/>
    <property type="match status" value="1"/>
</dbReference>
<evidence type="ECO:0008006" key="3">
    <source>
        <dbReference type="Google" id="ProtNLM"/>
    </source>
</evidence>
<evidence type="ECO:0000313" key="2">
    <source>
        <dbReference type="Proteomes" id="UP001064504"/>
    </source>
</evidence>
<name>A0ABY6AIK9_9PSED</name>
<dbReference type="InterPro" id="IPR036249">
    <property type="entry name" value="Thioredoxin-like_sf"/>
</dbReference>
<proteinExistence type="predicted"/>
<protein>
    <recommendedName>
        <fullName evidence="3">Thioredoxin domain-containing protein</fullName>
    </recommendedName>
</protein>
<keyword evidence="2" id="KW-1185">Reference proteome</keyword>
<dbReference type="Proteomes" id="UP001064504">
    <property type="component" value="Chromosome"/>
</dbReference>
<organism evidence="1 2">
    <name type="scientific">Pseudomonas promysalinigenes</name>
    <dbReference type="NCBI Taxonomy" id="485898"/>
    <lineage>
        <taxon>Bacteria</taxon>
        <taxon>Pseudomonadati</taxon>
        <taxon>Pseudomonadota</taxon>
        <taxon>Gammaproteobacteria</taxon>
        <taxon>Pseudomonadales</taxon>
        <taxon>Pseudomonadaceae</taxon>
        <taxon>Pseudomonas</taxon>
    </lineage>
</organism>
<sequence length="110" mass="12250">MSVQVAGTQQDYRAAINRKGIVVVEVFREGSSASRAVTEYVEKWAVEEQKVAFLRVPLALVKDDPTTFNNVASAPTICYFKDGKCVLEVLGNYSTSNWFKDKLRDVDAQA</sequence>
<dbReference type="CDD" id="cd02947">
    <property type="entry name" value="TRX_family"/>
    <property type="match status" value="1"/>
</dbReference>
<reference evidence="1" key="1">
    <citation type="submission" date="2022-09" db="EMBL/GenBank/DDBJ databases">
        <title>Complete genome sequence of Pseudomonas promysalinigenes strain RL-WG26, a newly isolated PGPR with the potential for plant salinity stress alleviation.</title>
        <authorList>
            <person name="Ren L."/>
            <person name="Wang G."/>
            <person name="Hu H."/>
        </authorList>
    </citation>
    <scope>NUCLEOTIDE SEQUENCE</scope>
    <source>
        <strain evidence="1">RL-WG26</strain>
    </source>
</reference>
<gene>
    <name evidence="1" type="ORF">N5C08_21505</name>
</gene>